<dbReference type="EMBL" id="PDCK01000040">
    <property type="protein sequence ID" value="PRQ49214.1"/>
    <property type="molecule type" value="Genomic_DNA"/>
</dbReference>
<dbReference type="OMA" id="ATCENII"/>
<comment type="caution">
    <text evidence="11">The sequence shown here is derived from an EMBL/GenBank/DDBJ whole genome shotgun (WGS) entry which is preliminary data.</text>
</comment>
<dbReference type="PANTHER" id="PTHR43416:SF5">
    <property type="entry name" value="DIHYDROLIPOYLLYSINE-RESIDUE SUCCINYLTRANSFERASE COMPONENT OF 2-OXOGLUTARATE DEHYDROGENASE COMPLEX, MITOCHONDRIAL"/>
    <property type="match status" value="1"/>
</dbReference>
<keyword evidence="7" id="KW-0450">Lipoyl</keyword>
<comment type="cofactor">
    <cofactor evidence="1">
        <name>(R)-lipoate</name>
        <dbReference type="ChEBI" id="CHEBI:83088"/>
    </cofactor>
</comment>
<dbReference type="SUPFAM" id="SSF52777">
    <property type="entry name" value="CoA-dependent acyltransferases"/>
    <property type="match status" value="1"/>
</dbReference>
<dbReference type="InterPro" id="IPR050537">
    <property type="entry name" value="2-oxoacid_dehydrogenase"/>
</dbReference>
<proteinExistence type="inferred from homology"/>
<evidence type="ECO:0000313" key="11">
    <source>
        <dbReference type="EMBL" id="PRQ49214.1"/>
    </source>
</evidence>
<dbReference type="GO" id="GO:0006099">
    <property type="term" value="P:tricarboxylic acid cycle"/>
    <property type="evidence" value="ECO:0007669"/>
    <property type="project" value="UniProtKB-KW"/>
</dbReference>
<keyword evidence="12" id="KW-1185">Reference proteome</keyword>
<evidence type="ECO:0000259" key="10">
    <source>
        <dbReference type="Pfam" id="PF00198"/>
    </source>
</evidence>
<evidence type="ECO:0000256" key="5">
    <source>
        <dbReference type="ARBA" id="ARBA00022532"/>
    </source>
</evidence>
<dbReference type="GO" id="GO:0004149">
    <property type="term" value="F:dihydrolipoyllysine-residue succinyltransferase activity"/>
    <property type="evidence" value="ECO:0007669"/>
    <property type="project" value="UniProtKB-EC"/>
</dbReference>
<dbReference type="InterPro" id="IPR023213">
    <property type="entry name" value="CAT-like_dom_sf"/>
</dbReference>
<reference evidence="11 12" key="1">
    <citation type="journal article" date="2018" name="Nat. Genet.">
        <title>The Rosa genome provides new insights in the design of modern roses.</title>
        <authorList>
            <person name="Bendahmane M."/>
        </authorList>
    </citation>
    <scope>NUCLEOTIDE SEQUENCE [LARGE SCALE GENOMIC DNA]</scope>
    <source>
        <strain evidence="12">cv. Old Blush</strain>
    </source>
</reference>
<evidence type="ECO:0000256" key="1">
    <source>
        <dbReference type="ARBA" id="ARBA00001938"/>
    </source>
</evidence>
<comment type="similarity">
    <text evidence="3">Belongs to the 2-oxoacid dehydrogenase family.</text>
</comment>
<protein>
    <recommendedName>
        <fullName evidence="4">dihydrolipoyllysine-residue succinyltransferase</fullName>
        <ecNumber evidence="4">2.3.1.61</ecNumber>
    </recommendedName>
    <alternativeName>
        <fullName evidence="9">2-oxoglutarate dehydrogenase complex component E2</fullName>
    </alternativeName>
</protein>
<keyword evidence="8 11" id="KW-0012">Acyltransferase</keyword>
<dbReference type="EC" id="2.3.1.61" evidence="4"/>
<keyword evidence="6 11" id="KW-0808">Transferase</keyword>
<evidence type="ECO:0000313" key="12">
    <source>
        <dbReference type="Proteomes" id="UP000238479"/>
    </source>
</evidence>
<dbReference type="Pfam" id="PF00198">
    <property type="entry name" value="2-oxoacid_dh"/>
    <property type="match status" value="1"/>
</dbReference>
<dbReference type="STRING" id="74649.A0A2P6RS03"/>
<dbReference type="GO" id="GO:0005739">
    <property type="term" value="C:mitochondrion"/>
    <property type="evidence" value="ECO:0007669"/>
    <property type="project" value="TreeGrafter"/>
</dbReference>
<gene>
    <name evidence="11" type="ORF">RchiOBHm_Chr2g0119431</name>
</gene>
<sequence length="149" mass="16508">MPMTMLRKWIAKRLKDSQNTYAMLTTFNEVDMLHGVKLGLMSRFIKAAVSGLQNQPTINEVIDGDDIIYRDYIDISVVVGTPKGLVVPVIRNGDKMNCDEIEKEINSLAKKANEGRLSIDDMARGSFTISNGGFYGSLISTLIINPPQV</sequence>
<dbReference type="AlphaFoldDB" id="A0A2P6RS03"/>
<keyword evidence="5" id="KW-0816">Tricarboxylic acid cycle</keyword>
<evidence type="ECO:0000256" key="8">
    <source>
        <dbReference type="ARBA" id="ARBA00023315"/>
    </source>
</evidence>
<dbReference type="PANTHER" id="PTHR43416">
    <property type="entry name" value="DIHYDROLIPOYLLYSINE-RESIDUE SUCCINYLTRANSFERASE COMPONENT OF 2-OXOGLUTARATE DEHYDROGENASE COMPLEX, MITOCHONDRIAL-RELATED"/>
    <property type="match status" value="1"/>
</dbReference>
<evidence type="ECO:0000256" key="2">
    <source>
        <dbReference type="ARBA" id="ARBA00005145"/>
    </source>
</evidence>
<dbReference type="Gramene" id="PRQ49214">
    <property type="protein sequence ID" value="PRQ49214"/>
    <property type="gene ID" value="RchiOBHm_Chr2g0119431"/>
</dbReference>
<evidence type="ECO:0000256" key="9">
    <source>
        <dbReference type="ARBA" id="ARBA00032406"/>
    </source>
</evidence>
<accession>A0A2P6RS03</accession>
<organism evidence="11 12">
    <name type="scientific">Rosa chinensis</name>
    <name type="common">China rose</name>
    <dbReference type="NCBI Taxonomy" id="74649"/>
    <lineage>
        <taxon>Eukaryota</taxon>
        <taxon>Viridiplantae</taxon>
        <taxon>Streptophyta</taxon>
        <taxon>Embryophyta</taxon>
        <taxon>Tracheophyta</taxon>
        <taxon>Spermatophyta</taxon>
        <taxon>Magnoliopsida</taxon>
        <taxon>eudicotyledons</taxon>
        <taxon>Gunneridae</taxon>
        <taxon>Pentapetalae</taxon>
        <taxon>rosids</taxon>
        <taxon>fabids</taxon>
        <taxon>Rosales</taxon>
        <taxon>Rosaceae</taxon>
        <taxon>Rosoideae</taxon>
        <taxon>Rosoideae incertae sedis</taxon>
        <taxon>Rosa</taxon>
    </lineage>
</organism>
<dbReference type="Proteomes" id="UP000238479">
    <property type="component" value="Chromosome 2"/>
</dbReference>
<evidence type="ECO:0000256" key="4">
    <source>
        <dbReference type="ARBA" id="ARBA00012945"/>
    </source>
</evidence>
<evidence type="ECO:0000256" key="6">
    <source>
        <dbReference type="ARBA" id="ARBA00022679"/>
    </source>
</evidence>
<comment type="pathway">
    <text evidence="2">Amino-acid degradation; L-lysine degradation via saccharopine pathway; glutaryl-CoA from L-lysine: step 6/6.</text>
</comment>
<dbReference type="Gene3D" id="3.30.559.10">
    <property type="entry name" value="Chloramphenicol acetyltransferase-like domain"/>
    <property type="match status" value="1"/>
</dbReference>
<dbReference type="InterPro" id="IPR001078">
    <property type="entry name" value="2-oxoacid_DH_actylTfrase"/>
</dbReference>
<evidence type="ECO:0000256" key="3">
    <source>
        <dbReference type="ARBA" id="ARBA00007317"/>
    </source>
</evidence>
<evidence type="ECO:0000256" key="7">
    <source>
        <dbReference type="ARBA" id="ARBA00022823"/>
    </source>
</evidence>
<feature type="domain" description="2-oxoacid dehydrogenase acyltransferase catalytic" evidence="10">
    <location>
        <begin position="2"/>
        <end position="149"/>
    </location>
</feature>
<name>A0A2P6RS03_ROSCH</name>